<dbReference type="GO" id="GO:0015948">
    <property type="term" value="P:methanogenesis"/>
    <property type="evidence" value="ECO:0007669"/>
    <property type="project" value="InterPro"/>
</dbReference>
<keyword evidence="5" id="KW-1185">Reference proteome</keyword>
<evidence type="ECO:0000313" key="5">
    <source>
        <dbReference type="Proteomes" id="UP000323521"/>
    </source>
</evidence>
<sequence>MKSRSNYKANASTVFNILSPGQCGEIYLAAQEVLERTGATYYDEEALGILKKAGCFVAGNRVRIPSYLVDRALATVPHRVTLCNSRTGSRDVLLEGNNAYFGTGSDTPFYIDPFTGERKRSTVESVGWACKVIDALPNIDFVMSLGIVQNVPLLISDRYQFEVQVLNTGKPIVTTAHDIYGFADIIEMCEIIAGGEEELRKNPFMTLYAEPISPLQHAWEAASKLVLAAKKALPVVYTPCVMAGGTVPSTMAGVLVQGIAESLSGLVLNQCTREGAPFIMGGVFTVMDMGTTIFSYGSPEFDLLMSALADMAHYLRLPMFGTAGCTDSCIPDEQAGLEAALSIAMTAMSGPNLNHDVGYVEYGSTASLELLTMADDIIGMARRLVKGIKFDDERLAVDLIDQIGPGGSFREQDHTAKFSEEENWKPGLINRQGYEAWKEAGGKSMTEAANEKVKDIILNYEPEPLPEGIQKRIKEVVERANRNLKAKA</sequence>
<evidence type="ECO:0000256" key="3">
    <source>
        <dbReference type="ARBA" id="ARBA00022679"/>
    </source>
</evidence>
<comment type="similarity">
    <text evidence="1">Belongs to the trimethylamine methyltransferase family.</text>
</comment>
<dbReference type="KEGG" id="fwa:DCMF_21750"/>
<dbReference type="InterPro" id="IPR038601">
    <property type="entry name" value="MttB-like_sf"/>
</dbReference>
<dbReference type="InterPro" id="IPR010426">
    <property type="entry name" value="MTTB_MeTrfase"/>
</dbReference>
<accession>A0A3G1KXU7</accession>
<keyword evidence="2 4" id="KW-0489">Methyltransferase</keyword>
<dbReference type="GO" id="GO:0032259">
    <property type="term" value="P:methylation"/>
    <property type="evidence" value="ECO:0007669"/>
    <property type="project" value="UniProtKB-KW"/>
</dbReference>
<keyword evidence="3 4" id="KW-0808">Transferase</keyword>
<dbReference type="GO" id="GO:0008168">
    <property type="term" value="F:methyltransferase activity"/>
    <property type="evidence" value="ECO:0007669"/>
    <property type="project" value="UniProtKB-KW"/>
</dbReference>
<gene>
    <name evidence="4" type="ORF">DCMF_21750</name>
</gene>
<reference evidence="4 5" key="1">
    <citation type="submission" date="2016-10" db="EMBL/GenBank/DDBJ databases">
        <title>Complete Genome Sequence of Peptococcaceae strain DCMF.</title>
        <authorList>
            <person name="Edwards R.J."/>
            <person name="Holland S.I."/>
            <person name="Deshpande N.P."/>
            <person name="Wong Y.K."/>
            <person name="Ertan H."/>
            <person name="Manefield M."/>
            <person name="Russell T.L."/>
            <person name="Lee M.J."/>
        </authorList>
    </citation>
    <scope>NUCLEOTIDE SEQUENCE [LARGE SCALE GENOMIC DNA]</scope>
    <source>
        <strain evidence="4 5">DCMF</strain>
    </source>
</reference>
<evidence type="ECO:0000313" key="4">
    <source>
        <dbReference type="EMBL" id="ATW27035.1"/>
    </source>
</evidence>
<evidence type="ECO:0000256" key="2">
    <source>
        <dbReference type="ARBA" id="ARBA00022603"/>
    </source>
</evidence>
<proteinExistence type="inferred from homology"/>
<dbReference type="RefSeq" id="WP_148136370.1">
    <property type="nucleotide sequence ID" value="NZ_CP017634.1"/>
</dbReference>
<evidence type="ECO:0000256" key="1">
    <source>
        <dbReference type="ARBA" id="ARBA00007137"/>
    </source>
</evidence>
<dbReference type="AlphaFoldDB" id="A0A3G1KXU7"/>
<dbReference type="Proteomes" id="UP000323521">
    <property type="component" value="Chromosome"/>
</dbReference>
<name>A0A3G1KXU7_FORW1</name>
<dbReference type="OrthoDB" id="5418352at2"/>
<dbReference type="Pfam" id="PF06253">
    <property type="entry name" value="MTTB"/>
    <property type="match status" value="1"/>
</dbReference>
<protein>
    <submittedName>
        <fullName evidence="4">Trimethylamine methyltransferase</fullName>
    </submittedName>
</protein>
<dbReference type="EMBL" id="CP017634">
    <property type="protein sequence ID" value="ATW27035.1"/>
    <property type="molecule type" value="Genomic_DNA"/>
</dbReference>
<dbReference type="Gene3D" id="3.20.20.480">
    <property type="entry name" value="Trimethylamine methyltransferase-like"/>
    <property type="match status" value="1"/>
</dbReference>
<organism evidence="4 5">
    <name type="scientific">Formimonas warabiya</name>
    <dbReference type="NCBI Taxonomy" id="1761012"/>
    <lineage>
        <taxon>Bacteria</taxon>
        <taxon>Bacillati</taxon>
        <taxon>Bacillota</taxon>
        <taxon>Clostridia</taxon>
        <taxon>Eubacteriales</taxon>
        <taxon>Peptococcaceae</taxon>
        <taxon>Candidatus Formimonas</taxon>
    </lineage>
</organism>